<gene>
    <name evidence="2" type="ORF">TM35_001521010</name>
</gene>
<sequence>MILAKKNGVPPKPVEGFVFFTFPISLKMDGHESRYTTIALFSLFVGLECNALTHLTLCPLYGVCGHILSHIAIEATTMLLLYDGVTPLVWFVFFTWVVFFLHTGCDAK</sequence>
<accession>A0A1X0NDD8</accession>
<dbReference type="Proteomes" id="UP000192257">
    <property type="component" value="Unassembled WGS sequence"/>
</dbReference>
<keyword evidence="1" id="KW-0472">Membrane</keyword>
<evidence type="ECO:0000313" key="2">
    <source>
        <dbReference type="EMBL" id="ORC80615.1"/>
    </source>
</evidence>
<protein>
    <submittedName>
        <fullName evidence="2">Uncharacterized protein</fullName>
    </submittedName>
</protein>
<dbReference type="AlphaFoldDB" id="A0A1X0NDD8"/>
<evidence type="ECO:0000256" key="1">
    <source>
        <dbReference type="SAM" id="Phobius"/>
    </source>
</evidence>
<proteinExistence type="predicted"/>
<dbReference type="EMBL" id="NBCO01000152">
    <property type="protein sequence ID" value="ORC80615.1"/>
    <property type="molecule type" value="Genomic_DNA"/>
</dbReference>
<feature type="transmembrane region" description="Helical" evidence="1">
    <location>
        <begin position="88"/>
        <end position="105"/>
    </location>
</feature>
<dbReference type="RefSeq" id="XP_028876782.1">
    <property type="nucleotide sequence ID" value="XM_029031925.1"/>
</dbReference>
<evidence type="ECO:0000313" key="3">
    <source>
        <dbReference type="Proteomes" id="UP000192257"/>
    </source>
</evidence>
<name>A0A1X0NDD8_9TRYP</name>
<keyword evidence="1" id="KW-1133">Transmembrane helix</keyword>
<keyword evidence="1" id="KW-0812">Transmembrane</keyword>
<keyword evidence="3" id="KW-1185">Reference proteome</keyword>
<feature type="transmembrane region" description="Helical" evidence="1">
    <location>
        <begin position="35"/>
        <end position="53"/>
    </location>
</feature>
<dbReference type="GeneID" id="39991705"/>
<organism evidence="2 3">
    <name type="scientific">Trypanosoma theileri</name>
    <dbReference type="NCBI Taxonomy" id="67003"/>
    <lineage>
        <taxon>Eukaryota</taxon>
        <taxon>Discoba</taxon>
        <taxon>Euglenozoa</taxon>
        <taxon>Kinetoplastea</taxon>
        <taxon>Metakinetoplastina</taxon>
        <taxon>Trypanosomatida</taxon>
        <taxon>Trypanosomatidae</taxon>
        <taxon>Trypanosoma</taxon>
    </lineage>
</organism>
<reference evidence="2 3" key="1">
    <citation type="submission" date="2017-03" db="EMBL/GenBank/DDBJ databases">
        <title>An alternative strategy for trypanosome survival in the mammalian bloodstream revealed through genome and transcriptome analysis of the ubiquitous bovine parasite Trypanosoma (Megatrypanum) theileri.</title>
        <authorList>
            <person name="Kelly S."/>
            <person name="Ivens A."/>
            <person name="Mott A."/>
            <person name="O'Neill E."/>
            <person name="Emms D."/>
            <person name="Macleod O."/>
            <person name="Voorheis P."/>
            <person name="Matthews J."/>
            <person name="Matthews K."/>
            <person name="Carrington M."/>
        </authorList>
    </citation>
    <scope>NUCLEOTIDE SEQUENCE [LARGE SCALE GENOMIC DNA]</scope>
    <source>
        <strain evidence="2">Edinburgh</strain>
    </source>
</reference>
<dbReference type="VEuPathDB" id="TriTrypDB:TM35_001521010"/>
<comment type="caution">
    <text evidence="2">The sequence shown here is derived from an EMBL/GenBank/DDBJ whole genome shotgun (WGS) entry which is preliminary data.</text>
</comment>